<reference evidence="1" key="2">
    <citation type="journal article" date="2020" name="Nat. Commun.">
        <title>Large-scale genome sequencing of mycorrhizal fungi provides insights into the early evolution of symbiotic traits.</title>
        <authorList>
            <person name="Miyauchi S."/>
            <person name="Kiss E."/>
            <person name="Kuo A."/>
            <person name="Drula E."/>
            <person name="Kohler A."/>
            <person name="Sanchez-Garcia M."/>
            <person name="Morin E."/>
            <person name="Andreopoulos B."/>
            <person name="Barry K.W."/>
            <person name="Bonito G."/>
            <person name="Buee M."/>
            <person name="Carver A."/>
            <person name="Chen C."/>
            <person name="Cichocki N."/>
            <person name="Clum A."/>
            <person name="Culley D."/>
            <person name="Crous P.W."/>
            <person name="Fauchery L."/>
            <person name="Girlanda M."/>
            <person name="Hayes R.D."/>
            <person name="Keri Z."/>
            <person name="LaButti K."/>
            <person name="Lipzen A."/>
            <person name="Lombard V."/>
            <person name="Magnuson J."/>
            <person name="Maillard F."/>
            <person name="Murat C."/>
            <person name="Nolan M."/>
            <person name="Ohm R.A."/>
            <person name="Pangilinan J."/>
            <person name="Pereira M.F."/>
            <person name="Perotto S."/>
            <person name="Peter M."/>
            <person name="Pfister S."/>
            <person name="Riley R."/>
            <person name="Sitrit Y."/>
            <person name="Stielow J.B."/>
            <person name="Szollosi G."/>
            <person name="Zifcakova L."/>
            <person name="Stursova M."/>
            <person name="Spatafora J.W."/>
            <person name="Tedersoo L."/>
            <person name="Vaario L.M."/>
            <person name="Yamada A."/>
            <person name="Yan M."/>
            <person name="Wang P."/>
            <person name="Xu J."/>
            <person name="Bruns T."/>
            <person name="Baldrian P."/>
            <person name="Vilgalys R."/>
            <person name="Dunand C."/>
            <person name="Henrissat B."/>
            <person name="Grigoriev I.V."/>
            <person name="Hibbett D."/>
            <person name="Nagy L.G."/>
            <person name="Martin F.M."/>
        </authorList>
    </citation>
    <scope>NUCLEOTIDE SEQUENCE</scope>
    <source>
        <strain evidence="1">P2</strain>
    </source>
</reference>
<reference evidence="1" key="1">
    <citation type="submission" date="2019-10" db="EMBL/GenBank/DDBJ databases">
        <authorList>
            <consortium name="DOE Joint Genome Institute"/>
            <person name="Kuo A."/>
            <person name="Miyauchi S."/>
            <person name="Kiss E."/>
            <person name="Drula E."/>
            <person name="Kohler A."/>
            <person name="Sanchez-Garcia M."/>
            <person name="Andreopoulos B."/>
            <person name="Barry K.W."/>
            <person name="Bonito G."/>
            <person name="Buee M."/>
            <person name="Carver A."/>
            <person name="Chen C."/>
            <person name="Cichocki N."/>
            <person name="Clum A."/>
            <person name="Culley D."/>
            <person name="Crous P.W."/>
            <person name="Fauchery L."/>
            <person name="Girlanda M."/>
            <person name="Hayes R."/>
            <person name="Keri Z."/>
            <person name="Labutti K."/>
            <person name="Lipzen A."/>
            <person name="Lombard V."/>
            <person name="Magnuson J."/>
            <person name="Maillard F."/>
            <person name="Morin E."/>
            <person name="Murat C."/>
            <person name="Nolan M."/>
            <person name="Ohm R."/>
            <person name="Pangilinan J."/>
            <person name="Pereira M."/>
            <person name="Perotto S."/>
            <person name="Peter M."/>
            <person name="Riley R."/>
            <person name="Sitrit Y."/>
            <person name="Stielow B."/>
            <person name="Szollosi G."/>
            <person name="Zifcakova L."/>
            <person name="Stursova M."/>
            <person name="Spatafora J.W."/>
            <person name="Tedersoo L."/>
            <person name="Vaario L.-M."/>
            <person name="Yamada A."/>
            <person name="Yan M."/>
            <person name="Wang P."/>
            <person name="Xu J."/>
            <person name="Bruns T."/>
            <person name="Baldrian P."/>
            <person name="Vilgalys R."/>
            <person name="Henrissat B."/>
            <person name="Grigoriev I.V."/>
            <person name="Hibbett D."/>
            <person name="Nagy L.G."/>
            <person name="Martin F.M."/>
        </authorList>
    </citation>
    <scope>NUCLEOTIDE SEQUENCE</scope>
    <source>
        <strain evidence="1">P2</strain>
    </source>
</reference>
<proteinExistence type="predicted"/>
<gene>
    <name evidence="1" type="ORF">BDM02DRAFT_3190383</name>
</gene>
<accession>A0ACB6Z5V1</accession>
<comment type="caution">
    <text evidence="1">The sequence shown here is derived from an EMBL/GenBank/DDBJ whole genome shotgun (WGS) entry which is preliminary data.</text>
</comment>
<sequence length="892" mass="101825">MSALYYDCLFGLPETSDAFSAHPKIVNTPKSKGLEKLPPSTHSRKTPRLTRDTDSASASRSRGAGTPLANRDIGSATRGDGDVVMRDVVDEDAVVSVVLRVEGAPYKPAPLVGKCTSECYSLVTRFLRYYLTKPRSLEVVLPPPPNSSFESIFSACRTIVFATKDSGDLYDQVRMQLERCTGELAQDLGDKKEKGVQWIKPFNETCAWFEKRVEMLRKLFAYLDHKVQGKDQKDVRSLAYDLFADRIFRTPRMSIRLSAGIEEWVQWERENGGLAHNLRPEIKSLIAHLRTHSMYFSAFESPFLKMTTAYYTDESARLTKALKSDPAEFMKRSLERVKQEVGRAKEMFIEDGWEKIRAACEIALFEPSHSWVARDALPKFMDNEDLEKLGEVYTTFTRVKCADEVLRSFKHYVHSTVVLVVTDLLRDGDMVERLLKFKAFAEKAANTAFVDYTPSSTNGASTSNNVPQQYKGIRNVEYDYAIRDGFQAGFSKRRNKPAEMIAKYLDRAMRKGQKSATDAEFMTLLEKVLQLYRFTDDKDVFRTYYMRALAKRLLLSRSANDAFEIAVLKKLTDEYDPEFSKGEVMFKDMALSRDLVAAYRESVENRSPGDKGKRKAGNEDGPKATFMVLQASSWPFAPKDKDTDLPPYMLEQLTSFAEFYKKNHSNRVLSWDHSLGNASVTGNFKGGKKELLVSLYQAIVLLQFNENTGGIGYSEIETATRMRGSHLVSLSAFNEATITNRFAMQYDRFTADTDLKRTLQSLACGKQKVLKKKPVGPDVNESDTFYVNDDFTNPRYQVRIDSIQVKETPEESRRTEAWIEADRKQELDAAIVRIMKEKKKLAFEQIKTEVIVAVKKRFVPEIKYIKQRVDYLVENEYLKRDEDAKDVFVYLA</sequence>
<protein>
    <submittedName>
        <fullName evidence="1">Cullin-domain-containing protein</fullName>
    </submittedName>
</protein>
<evidence type="ECO:0000313" key="2">
    <source>
        <dbReference type="Proteomes" id="UP000886501"/>
    </source>
</evidence>
<keyword evidence="2" id="KW-1185">Reference proteome</keyword>
<dbReference type="EMBL" id="MU118125">
    <property type="protein sequence ID" value="KAF9644678.1"/>
    <property type="molecule type" value="Genomic_DNA"/>
</dbReference>
<organism evidence="1 2">
    <name type="scientific">Thelephora ganbajun</name>
    <name type="common">Ganba fungus</name>
    <dbReference type="NCBI Taxonomy" id="370292"/>
    <lineage>
        <taxon>Eukaryota</taxon>
        <taxon>Fungi</taxon>
        <taxon>Dikarya</taxon>
        <taxon>Basidiomycota</taxon>
        <taxon>Agaricomycotina</taxon>
        <taxon>Agaricomycetes</taxon>
        <taxon>Thelephorales</taxon>
        <taxon>Thelephoraceae</taxon>
        <taxon>Thelephora</taxon>
    </lineage>
</organism>
<dbReference type="Proteomes" id="UP000886501">
    <property type="component" value="Unassembled WGS sequence"/>
</dbReference>
<name>A0ACB6Z5V1_THEGA</name>
<evidence type="ECO:0000313" key="1">
    <source>
        <dbReference type="EMBL" id="KAF9644678.1"/>
    </source>
</evidence>